<accession>A0A067PX92</accession>
<dbReference type="AlphaFoldDB" id="A0A067PX92"/>
<dbReference type="EMBL" id="KL197727">
    <property type="protein sequence ID" value="KDQ54946.1"/>
    <property type="molecule type" value="Genomic_DNA"/>
</dbReference>
<gene>
    <name evidence="1" type="ORF">JAAARDRAFT_354819</name>
</gene>
<reference evidence="2" key="1">
    <citation type="journal article" date="2014" name="Proc. Natl. Acad. Sci. U.S.A.">
        <title>Extensive sampling of basidiomycete genomes demonstrates inadequacy of the white-rot/brown-rot paradigm for wood decay fungi.</title>
        <authorList>
            <person name="Riley R."/>
            <person name="Salamov A.A."/>
            <person name="Brown D.W."/>
            <person name="Nagy L.G."/>
            <person name="Floudas D."/>
            <person name="Held B.W."/>
            <person name="Levasseur A."/>
            <person name="Lombard V."/>
            <person name="Morin E."/>
            <person name="Otillar R."/>
            <person name="Lindquist E.A."/>
            <person name="Sun H."/>
            <person name="LaButti K.M."/>
            <person name="Schmutz J."/>
            <person name="Jabbour D."/>
            <person name="Luo H."/>
            <person name="Baker S.E."/>
            <person name="Pisabarro A.G."/>
            <person name="Walton J.D."/>
            <person name="Blanchette R.A."/>
            <person name="Henrissat B."/>
            <person name="Martin F."/>
            <person name="Cullen D."/>
            <person name="Hibbett D.S."/>
            <person name="Grigoriev I.V."/>
        </authorList>
    </citation>
    <scope>NUCLEOTIDE SEQUENCE [LARGE SCALE GENOMIC DNA]</scope>
    <source>
        <strain evidence="2">MUCL 33604</strain>
    </source>
</reference>
<dbReference type="InParanoid" id="A0A067PX92"/>
<proteinExistence type="predicted"/>
<sequence length="91" mass="10979">MSGKRELISSHEAWDERTDQFAFTVILWREEGHLYYLRHQNRIFDLQSLVAEPIDPRDYYRSRILRSWRLPRLYLEIPITKAPVCAVSTRT</sequence>
<dbReference type="OrthoDB" id="4062651at2759"/>
<organism evidence="1 2">
    <name type="scientific">Jaapia argillacea MUCL 33604</name>
    <dbReference type="NCBI Taxonomy" id="933084"/>
    <lineage>
        <taxon>Eukaryota</taxon>
        <taxon>Fungi</taxon>
        <taxon>Dikarya</taxon>
        <taxon>Basidiomycota</taxon>
        <taxon>Agaricomycotina</taxon>
        <taxon>Agaricomycetes</taxon>
        <taxon>Agaricomycetidae</taxon>
        <taxon>Jaapiales</taxon>
        <taxon>Jaapiaceae</taxon>
        <taxon>Jaapia</taxon>
    </lineage>
</organism>
<evidence type="ECO:0000313" key="1">
    <source>
        <dbReference type="EMBL" id="KDQ54946.1"/>
    </source>
</evidence>
<dbReference type="HOGENOM" id="CLU_2427304_0_0_1"/>
<keyword evidence="2" id="KW-1185">Reference proteome</keyword>
<evidence type="ECO:0000313" key="2">
    <source>
        <dbReference type="Proteomes" id="UP000027265"/>
    </source>
</evidence>
<protein>
    <submittedName>
        <fullName evidence="1">Uncharacterized protein</fullName>
    </submittedName>
</protein>
<name>A0A067PX92_9AGAM</name>
<dbReference type="Proteomes" id="UP000027265">
    <property type="component" value="Unassembled WGS sequence"/>
</dbReference>